<feature type="transmembrane region" description="Helical" evidence="5">
    <location>
        <begin position="303"/>
        <end position="321"/>
    </location>
</feature>
<evidence type="ECO:0000256" key="5">
    <source>
        <dbReference type="SAM" id="Phobius"/>
    </source>
</evidence>
<evidence type="ECO:0000313" key="7">
    <source>
        <dbReference type="EMBL" id="MDQ5770554.1"/>
    </source>
</evidence>
<dbReference type="EMBL" id="CP133217">
    <property type="protein sequence ID" value="WML85742.1"/>
    <property type="molecule type" value="Genomic_DNA"/>
</dbReference>
<comment type="subcellular location">
    <subcellularLocation>
        <location evidence="1">Membrane</location>
        <topology evidence="1">Multi-pass membrane protein</topology>
    </subcellularLocation>
</comment>
<feature type="transmembrane region" description="Helical" evidence="5">
    <location>
        <begin position="74"/>
        <end position="96"/>
    </location>
</feature>
<dbReference type="PANTHER" id="PTHR10846:SF8">
    <property type="entry name" value="INNER MEMBRANE PROTEIN YRBG"/>
    <property type="match status" value="1"/>
</dbReference>
<evidence type="ECO:0000259" key="6">
    <source>
        <dbReference type="Pfam" id="PF01699"/>
    </source>
</evidence>
<organism evidence="8">
    <name type="scientific">Thiothrix subterranea</name>
    <dbReference type="NCBI Taxonomy" id="2735563"/>
    <lineage>
        <taxon>Bacteria</taxon>
        <taxon>Pseudomonadati</taxon>
        <taxon>Pseudomonadota</taxon>
        <taxon>Gammaproteobacteria</taxon>
        <taxon>Thiotrichales</taxon>
        <taxon>Thiotrichaceae</taxon>
        <taxon>Thiothrix</taxon>
    </lineage>
</organism>
<dbReference type="AlphaFoldDB" id="A0AA51MNU8"/>
<reference evidence="8 9" key="1">
    <citation type="submission" date="2023-08" db="EMBL/GenBank/DDBJ databases">
        <title>New molecular markers tilS and rpoB for phylogenetic and monitoring studies of the genus Thiothrix biodiversity.</title>
        <authorList>
            <person name="Ravin N.V."/>
            <person name="Smolyakov D."/>
            <person name="Markov N.D."/>
            <person name="Beletsky A.V."/>
            <person name="Mardanov A.V."/>
            <person name="Rudenko T.S."/>
            <person name="Grabovich M.Y."/>
        </authorList>
    </citation>
    <scope>NUCLEOTIDE SEQUENCE</scope>
    <source>
        <strain evidence="8">DNT52</strain>
        <strain evidence="7 9">H33</strain>
    </source>
</reference>
<keyword evidence="3 5" id="KW-1133">Transmembrane helix</keyword>
<sequence length="322" mass="33797">MLMPLLAILAGFALLMWSADKFVDGAAATAKHLGVSTLLIGMVVVGFGTSAPEMVVSAFAALDGKPALALGNAYGSNIINITLILGLSAVFATIAVHSSMVRKELPILLGVTLLAGWQLWDGEVSRADAIVLLVVLCALMGWMVYSAKRSKQDALSAEMAEELIEHPLTLKAAVMWLVIGLLLLMASSKMLVWGAVSIAQGLGISELIIGLTIVAFGTSLPELAASIAAARKGEADLALGNVVGSNLFNTLAVVGIAGVIQPMAVGPEVLSRDWAVMFAVTVGLFIMAYGFRKPGHLTHWEGILMLSVYFGYTGWLIYTVVA</sequence>
<dbReference type="Gene3D" id="6.10.280.80">
    <property type="entry name" value="NCX, peripheral helical region"/>
    <property type="match status" value="1"/>
</dbReference>
<dbReference type="RefSeq" id="WP_308136244.1">
    <property type="nucleotide sequence ID" value="NZ_CP133197.1"/>
</dbReference>
<dbReference type="InterPro" id="IPR004481">
    <property type="entry name" value="K/Na/Ca-exchanger"/>
</dbReference>
<keyword evidence="9" id="KW-1185">Reference proteome</keyword>
<dbReference type="GO" id="GO:0006874">
    <property type="term" value="P:intracellular calcium ion homeostasis"/>
    <property type="evidence" value="ECO:0007669"/>
    <property type="project" value="TreeGrafter"/>
</dbReference>
<dbReference type="Proteomes" id="UP001223336">
    <property type="component" value="Unassembled WGS sequence"/>
</dbReference>
<dbReference type="PANTHER" id="PTHR10846">
    <property type="entry name" value="SODIUM/POTASSIUM/CALCIUM EXCHANGER"/>
    <property type="match status" value="1"/>
</dbReference>
<dbReference type="InterPro" id="IPR004837">
    <property type="entry name" value="NaCa_Exmemb"/>
</dbReference>
<keyword evidence="4 5" id="KW-0472">Membrane</keyword>
<proteinExistence type="predicted"/>
<feature type="transmembrane region" description="Helical" evidence="5">
    <location>
        <begin position="129"/>
        <end position="147"/>
    </location>
</feature>
<feature type="transmembrane region" description="Helical" evidence="5">
    <location>
        <begin position="237"/>
        <end position="262"/>
    </location>
</feature>
<feature type="transmembrane region" description="Helical" evidence="5">
    <location>
        <begin position="274"/>
        <end position="291"/>
    </location>
</feature>
<accession>A0AA51MNU8</accession>
<feature type="transmembrane region" description="Helical" evidence="5">
    <location>
        <begin position="35"/>
        <end position="62"/>
    </location>
</feature>
<keyword evidence="2 5" id="KW-0812">Transmembrane</keyword>
<protein>
    <submittedName>
        <fullName evidence="8">Calcium/sodium antiporter</fullName>
    </submittedName>
</protein>
<dbReference type="NCBIfam" id="TIGR00367">
    <property type="entry name" value="calcium/sodium antiporter"/>
    <property type="match status" value="1"/>
</dbReference>
<feature type="domain" description="Sodium/calcium exchanger membrane region" evidence="6">
    <location>
        <begin position="5"/>
        <end position="142"/>
    </location>
</feature>
<evidence type="ECO:0000256" key="4">
    <source>
        <dbReference type="ARBA" id="ARBA00023136"/>
    </source>
</evidence>
<dbReference type="Proteomes" id="UP001229862">
    <property type="component" value="Chromosome"/>
</dbReference>
<evidence type="ECO:0000256" key="1">
    <source>
        <dbReference type="ARBA" id="ARBA00004141"/>
    </source>
</evidence>
<evidence type="ECO:0000313" key="9">
    <source>
        <dbReference type="Proteomes" id="UP001223336"/>
    </source>
</evidence>
<dbReference type="GO" id="GO:0005886">
    <property type="term" value="C:plasma membrane"/>
    <property type="evidence" value="ECO:0007669"/>
    <property type="project" value="TreeGrafter"/>
</dbReference>
<evidence type="ECO:0000256" key="3">
    <source>
        <dbReference type="ARBA" id="ARBA00022989"/>
    </source>
</evidence>
<dbReference type="Gene3D" id="1.20.1420.30">
    <property type="entry name" value="NCX, central ion-binding region"/>
    <property type="match status" value="1"/>
</dbReference>
<dbReference type="EMBL" id="JAVFKN010000033">
    <property type="protein sequence ID" value="MDQ5770554.1"/>
    <property type="molecule type" value="Genomic_DNA"/>
</dbReference>
<feature type="domain" description="Sodium/calcium exchanger membrane region" evidence="6">
    <location>
        <begin position="174"/>
        <end position="317"/>
    </location>
</feature>
<evidence type="ECO:0000256" key="2">
    <source>
        <dbReference type="ARBA" id="ARBA00022692"/>
    </source>
</evidence>
<dbReference type="InterPro" id="IPR044880">
    <property type="entry name" value="NCX_ion-bd_dom_sf"/>
</dbReference>
<name>A0AA51MNU8_9GAMM</name>
<evidence type="ECO:0000313" key="8">
    <source>
        <dbReference type="EMBL" id="WML85742.1"/>
    </source>
</evidence>
<dbReference type="GO" id="GO:0008273">
    <property type="term" value="F:calcium, potassium:sodium antiporter activity"/>
    <property type="evidence" value="ECO:0007669"/>
    <property type="project" value="TreeGrafter"/>
</dbReference>
<dbReference type="Pfam" id="PF01699">
    <property type="entry name" value="Na_Ca_ex"/>
    <property type="match status" value="2"/>
</dbReference>
<gene>
    <name evidence="7" type="ORF">RCC75_18645</name>
    <name evidence="8" type="ORF">RCG00_15725</name>
</gene>
<dbReference type="GO" id="GO:0005262">
    <property type="term" value="F:calcium channel activity"/>
    <property type="evidence" value="ECO:0007669"/>
    <property type="project" value="TreeGrafter"/>
</dbReference>